<dbReference type="EMBL" id="JH767134">
    <property type="protein sequence ID" value="EQC41235.1"/>
    <property type="molecule type" value="Genomic_DNA"/>
</dbReference>
<keyword evidence="1" id="KW-0808">Transferase</keyword>
<dbReference type="GO" id="GO:0005829">
    <property type="term" value="C:cytosol"/>
    <property type="evidence" value="ECO:0007669"/>
    <property type="project" value="TreeGrafter"/>
</dbReference>
<dbReference type="GO" id="GO:0000407">
    <property type="term" value="C:phagophore assembly site"/>
    <property type="evidence" value="ECO:0007669"/>
    <property type="project" value="TreeGrafter"/>
</dbReference>
<dbReference type="eggNOG" id="KOG0583">
    <property type="taxonomic scope" value="Eukaryota"/>
</dbReference>
<gene>
    <name evidence="6" type="ORF">SDRG_01210</name>
</gene>
<dbReference type="SUPFAM" id="SSF56112">
    <property type="entry name" value="Protein kinase-like (PK-like)"/>
    <property type="match status" value="1"/>
</dbReference>
<dbReference type="InterPro" id="IPR000719">
    <property type="entry name" value="Prot_kinase_dom"/>
</dbReference>
<evidence type="ECO:0000256" key="4">
    <source>
        <dbReference type="ARBA" id="ARBA00022840"/>
    </source>
</evidence>
<evidence type="ECO:0000313" key="6">
    <source>
        <dbReference type="EMBL" id="EQC41235.1"/>
    </source>
</evidence>
<dbReference type="PROSITE" id="PS50011">
    <property type="entry name" value="PROTEIN_KINASE_DOM"/>
    <property type="match status" value="1"/>
</dbReference>
<dbReference type="InterPro" id="IPR011009">
    <property type="entry name" value="Kinase-like_dom_sf"/>
</dbReference>
<keyword evidence="7" id="KW-1185">Reference proteome</keyword>
<dbReference type="OMA" id="DPCNVVI"/>
<evidence type="ECO:0000256" key="3">
    <source>
        <dbReference type="ARBA" id="ARBA00022777"/>
    </source>
</evidence>
<dbReference type="RefSeq" id="XP_008604949.1">
    <property type="nucleotide sequence ID" value="XM_008606727.1"/>
</dbReference>
<evidence type="ECO:0000313" key="7">
    <source>
        <dbReference type="Proteomes" id="UP000030762"/>
    </source>
</evidence>
<reference evidence="6 7" key="1">
    <citation type="submission" date="2012-04" db="EMBL/GenBank/DDBJ databases">
        <title>The Genome Sequence of Saprolegnia declina VS20.</title>
        <authorList>
            <consortium name="The Broad Institute Genome Sequencing Platform"/>
            <person name="Russ C."/>
            <person name="Nusbaum C."/>
            <person name="Tyler B."/>
            <person name="van West P."/>
            <person name="Dieguez-Uribeondo J."/>
            <person name="de Bruijn I."/>
            <person name="Tripathy S."/>
            <person name="Jiang R."/>
            <person name="Young S.K."/>
            <person name="Zeng Q."/>
            <person name="Gargeya S."/>
            <person name="Fitzgerald M."/>
            <person name="Haas B."/>
            <person name="Abouelleil A."/>
            <person name="Alvarado L."/>
            <person name="Arachchi H.M."/>
            <person name="Berlin A."/>
            <person name="Chapman S.B."/>
            <person name="Goldberg J."/>
            <person name="Griggs A."/>
            <person name="Gujja S."/>
            <person name="Hansen M."/>
            <person name="Howarth C."/>
            <person name="Imamovic A."/>
            <person name="Larimer J."/>
            <person name="McCowen C."/>
            <person name="Montmayeur A."/>
            <person name="Murphy C."/>
            <person name="Neiman D."/>
            <person name="Pearson M."/>
            <person name="Priest M."/>
            <person name="Roberts A."/>
            <person name="Saif S."/>
            <person name="Shea T."/>
            <person name="Sisk P."/>
            <person name="Sykes S."/>
            <person name="Wortman J."/>
            <person name="Nusbaum C."/>
            <person name="Birren B."/>
        </authorList>
    </citation>
    <scope>NUCLEOTIDE SEQUENCE [LARGE SCALE GENOMIC DNA]</scope>
    <source>
        <strain evidence="6 7">VS20</strain>
    </source>
</reference>
<dbReference type="Gene3D" id="3.30.200.20">
    <property type="entry name" value="Phosphorylase Kinase, domain 1"/>
    <property type="match status" value="1"/>
</dbReference>
<dbReference type="GO" id="GO:0005524">
    <property type="term" value="F:ATP binding"/>
    <property type="evidence" value="ECO:0007669"/>
    <property type="project" value="UniProtKB-KW"/>
</dbReference>
<keyword evidence="4" id="KW-0067">ATP-binding</keyword>
<dbReference type="GO" id="GO:0004674">
    <property type="term" value="F:protein serine/threonine kinase activity"/>
    <property type="evidence" value="ECO:0007669"/>
    <property type="project" value="InterPro"/>
</dbReference>
<dbReference type="InParanoid" id="T0R4E9"/>
<dbReference type="Gene3D" id="1.10.510.10">
    <property type="entry name" value="Transferase(Phosphotransferase) domain 1"/>
    <property type="match status" value="1"/>
</dbReference>
<organism evidence="6 7">
    <name type="scientific">Saprolegnia diclina (strain VS20)</name>
    <dbReference type="NCBI Taxonomy" id="1156394"/>
    <lineage>
        <taxon>Eukaryota</taxon>
        <taxon>Sar</taxon>
        <taxon>Stramenopiles</taxon>
        <taxon>Oomycota</taxon>
        <taxon>Saprolegniomycetes</taxon>
        <taxon>Saprolegniales</taxon>
        <taxon>Saprolegniaceae</taxon>
        <taxon>Saprolegnia</taxon>
    </lineage>
</organism>
<accession>T0R4E9</accession>
<dbReference type="Pfam" id="PF00069">
    <property type="entry name" value="Pkinase"/>
    <property type="match status" value="1"/>
</dbReference>
<dbReference type="InterPro" id="IPR045269">
    <property type="entry name" value="Atg1-like"/>
</dbReference>
<dbReference type="VEuPathDB" id="FungiDB:SDRG_01210"/>
<dbReference type="GeneID" id="19941937"/>
<dbReference type="PANTHER" id="PTHR24348">
    <property type="entry name" value="SERINE/THREONINE-PROTEIN KINASE UNC-51-RELATED"/>
    <property type="match status" value="1"/>
</dbReference>
<evidence type="ECO:0000256" key="2">
    <source>
        <dbReference type="ARBA" id="ARBA00022741"/>
    </source>
</evidence>
<sequence length="387" mass="44008">MEAVVEEAELLYRRQQGRPTYITTEHRGQPDRFPAFQLHVPQSFLPWNPQRRDVVAFPSGNSVLSTCRCGVVMGGVYYTRPAVHEADQTDEASQRYMVAVKMMDRHQLLLQRDDVENEIRVMRELQPGGFTGVLHNPHLLQWECSNDEANEYIATDYVSNGSLLSYTRVRMQELRHQADLQGIQEELKDRMVAEVWVQEALRLFLGIVRGLTYIHAHDVAHLDLDPCNVVIDSTLTPRILDFGSAICLFNDNANGRAGGGTMLIKCKPLYAPPEVRRHNQSPPPREPFDGAAADMWSAGTLLYQLLCFGYPMGEYALLMDANWRHNLLCHAYDRECLQTECYICVREVQFPPIVYDLFRSLLNAEQPELRMSALAVANALTRALASN</sequence>
<dbReference type="GO" id="GO:0010506">
    <property type="term" value="P:regulation of autophagy"/>
    <property type="evidence" value="ECO:0007669"/>
    <property type="project" value="InterPro"/>
</dbReference>
<dbReference type="CDD" id="cd00180">
    <property type="entry name" value="PKc"/>
    <property type="match status" value="1"/>
</dbReference>
<feature type="domain" description="Protein kinase" evidence="5">
    <location>
        <begin position="58"/>
        <end position="384"/>
    </location>
</feature>
<dbReference type="Proteomes" id="UP000030762">
    <property type="component" value="Unassembled WGS sequence"/>
</dbReference>
<dbReference type="PANTHER" id="PTHR24348:SF22">
    <property type="entry name" value="NON-SPECIFIC SERINE_THREONINE PROTEIN KINASE"/>
    <property type="match status" value="1"/>
</dbReference>
<keyword evidence="3 6" id="KW-0418">Kinase</keyword>
<dbReference type="OrthoDB" id="4062651at2759"/>
<dbReference type="GO" id="GO:0000045">
    <property type="term" value="P:autophagosome assembly"/>
    <property type="evidence" value="ECO:0007669"/>
    <property type="project" value="TreeGrafter"/>
</dbReference>
<keyword evidence="2" id="KW-0547">Nucleotide-binding</keyword>
<name>T0R4E9_SAPDV</name>
<protein>
    <submittedName>
        <fullName evidence="6">CAMK/CAMKL protein kinase</fullName>
    </submittedName>
</protein>
<evidence type="ECO:0000259" key="5">
    <source>
        <dbReference type="PROSITE" id="PS50011"/>
    </source>
</evidence>
<dbReference type="GO" id="GO:0005776">
    <property type="term" value="C:autophagosome"/>
    <property type="evidence" value="ECO:0007669"/>
    <property type="project" value="TreeGrafter"/>
</dbReference>
<dbReference type="AlphaFoldDB" id="T0R4E9"/>
<dbReference type="STRING" id="1156394.T0R4E9"/>
<evidence type="ECO:0000256" key="1">
    <source>
        <dbReference type="ARBA" id="ARBA00022679"/>
    </source>
</evidence>
<proteinExistence type="predicted"/>
<dbReference type="GO" id="GO:0016020">
    <property type="term" value="C:membrane"/>
    <property type="evidence" value="ECO:0007669"/>
    <property type="project" value="TreeGrafter"/>
</dbReference>